<feature type="compositionally biased region" description="Gly residues" evidence="1">
    <location>
        <begin position="1"/>
        <end position="19"/>
    </location>
</feature>
<feature type="compositionally biased region" description="Basic and acidic residues" evidence="1">
    <location>
        <begin position="87"/>
        <end position="96"/>
    </location>
</feature>
<gene>
    <name evidence="2" type="ORF">AVDCRST_MAG66-581</name>
</gene>
<evidence type="ECO:0000256" key="1">
    <source>
        <dbReference type="SAM" id="MobiDB-lite"/>
    </source>
</evidence>
<accession>A0A6J4NEL9</accession>
<dbReference type="AlphaFoldDB" id="A0A6J4NEL9"/>
<feature type="region of interest" description="Disordered" evidence="1">
    <location>
        <begin position="1"/>
        <end position="184"/>
    </location>
</feature>
<feature type="non-terminal residue" evidence="2">
    <location>
        <position position="184"/>
    </location>
</feature>
<feature type="compositionally biased region" description="Low complexity" evidence="1">
    <location>
        <begin position="116"/>
        <end position="126"/>
    </location>
</feature>
<sequence length="184" mass="18768">GGRRPPGGDGRTAGLGRARGGVRAHGVGGRRRPPAEPGRRGRGLADHVVAAGGAPRPDRAAGAPGRVAGHDRAPRVPAAAQAALPRVPDRQRDQVRPRRRRPHPGDGGAGARARRAPAAGLRGPARALPPAPAPGGRGEAPVRGGRRGPGHADRQHRPDSGTMSRTAPAAARRGRRSGPRRGVV</sequence>
<feature type="compositionally biased region" description="Basic and acidic residues" evidence="1">
    <location>
        <begin position="150"/>
        <end position="159"/>
    </location>
</feature>
<protein>
    <submittedName>
        <fullName evidence="2">RNA polymerase sigma factor</fullName>
    </submittedName>
</protein>
<name>A0A6J4NEL9_9PSEU</name>
<organism evidence="2">
    <name type="scientific">uncultured Pseudonocardia sp</name>
    <dbReference type="NCBI Taxonomy" id="211455"/>
    <lineage>
        <taxon>Bacteria</taxon>
        <taxon>Bacillati</taxon>
        <taxon>Actinomycetota</taxon>
        <taxon>Actinomycetes</taxon>
        <taxon>Pseudonocardiales</taxon>
        <taxon>Pseudonocardiaceae</taxon>
        <taxon>Pseudonocardia</taxon>
        <taxon>environmental samples</taxon>
    </lineage>
</organism>
<feature type="compositionally biased region" description="Basic residues" evidence="1">
    <location>
        <begin position="172"/>
        <end position="184"/>
    </location>
</feature>
<evidence type="ECO:0000313" key="2">
    <source>
        <dbReference type="EMBL" id="CAA9385305.1"/>
    </source>
</evidence>
<feature type="compositionally biased region" description="Basic and acidic residues" evidence="1">
    <location>
        <begin position="33"/>
        <end position="45"/>
    </location>
</feature>
<feature type="non-terminal residue" evidence="2">
    <location>
        <position position="1"/>
    </location>
</feature>
<reference evidence="2" key="1">
    <citation type="submission" date="2020-02" db="EMBL/GenBank/DDBJ databases">
        <authorList>
            <person name="Meier V. D."/>
        </authorList>
    </citation>
    <scope>NUCLEOTIDE SEQUENCE</scope>
    <source>
        <strain evidence="2">AVDCRST_MAG66</strain>
    </source>
</reference>
<dbReference type="EMBL" id="CADCUS010000082">
    <property type="protein sequence ID" value="CAA9385305.1"/>
    <property type="molecule type" value="Genomic_DNA"/>
</dbReference>
<proteinExistence type="predicted"/>
<feature type="compositionally biased region" description="Low complexity" evidence="1">
    <location>
        <begin position="75"/>
        <end position="86"/>
    </location>
</feature>
<feature type="compositionally biased region" description="Low complexity" evidence="1">
    <location>
        <begin position="50"/>
        <end position="67"/>
    </location>
</feature>